<feature type="region of interest" description="Disordered" evidence="1">
    <location>
        <begin position="53"/>
        <end position="75"/>
    </location>
</feature>
<protein>
    <submittedName>
        <fullName evidence="2">Uncharacterized protein</fullName>
    </submittedName>
</protein>
<sequence length="243" mass="27650">MPSAFRIPDHSTVERRRERRRIRCSAKTVRILCLQYRSLANLTETWICDRGGQPGRNSENTVMSRPKRREENSAPRRRCLHASLVLIARAGRKCSSDKVHSRPTSRRPAWYVRHEEKALQACSSSEWDNPKIYTVPNPPFRRFAGAYARVLQCLARGARNLGADVGKRWCCYTRVRRLAEALTLRQLCVRVAIARAAPQVRQGSPTPQVGIASDLNRSEVPPRDFDGGGPYFRVTECLRPLKG</sequence>
<evidence type="ECO:0000313" key="3">
    <source>
        <dbReference type="Proteomes" id="UP000800097"/>
    </source>
</evidence>
<keyword evidence="3" id="KW-1185">Reference proteome</keyword>
<reference evidence="2" key="1">
    <citation type="journal article" date="2020" name="Stud. Mycol.">
        <title>101 Dothideomycetes genomes: a test case for predicting lifestyles and emergence of pathogens.</title>
        <authorList>
            <person name="Haridas S."/>
            <person name="Albert R."/>
            <person name="Binder M."/>
            <person name="Bloem J."/>
            <person name="Labutti K."/>
            <person name="Salamov A."/>
            <person name="Andreopoulos B."/>
            <person name="Baker S."/>
            <person name="Barry K."/>
            <person name="Bills G."/>
            <person name="Bluhm B."/>
            <person name="Cannon C."/>
            <person name="Castanera R."/>
            <person name="Culley D."/>
            <person name="Daum C."/>
            <person name="Ezra D."/>
            <person name="Gonzalez J."/>
            <person name="Henrissat B."/>
            <person name="Kuo A."/>
            <person name="Liang C."/>
            <person name="Lipzen A."/>
            <person name="Lutzoni F."/>
            <person name="Magnuson J."/>
            <person name="Mondo S."/>
            <person name="Nolan M."/>
            <person name="Ohm R."/>
            <person name="Pangilinan J."/>
            <person name="Park H.-J."/>
            <person name="Ramirez L."/>
            <person name="Alfaro M."/>
            <person name="Sun H."/>
            <person name="Tritt A."/>
            <person name="Yoshinaga Y."/>
            <person name="Zwiers L.-H."/>
            <person name="Turgeon B."/>
            <person name="Goodwin S."/>
            <person name="Spatafora J."/>
            <person name="Crous P."/>
            <person name="Grigoriev I."/>
        </authorList>
    </citation>
    <scope>NUCLEOTIDE SEQUENCE</scope>
    <source>
        <strain evidence="2">CBS 379.55</strain>
    </source>
</reference>
<dbReference type="EMBL" id="ML986509">
    <property type="protein sequence ID" value="KAF2273576.1"/>
    <property type="molecule type" value="Genomic_DNA"/>
</dbReference>
<evidence type="ECO:0000256" key="1">
    <source>
        <dbReference type="SAM" id="MobiDB-lite"/>
    </source>
</evidence>
<organism evidence="2 3">
    <name type="scientific">Westerdykella ornata</name>
    <dbReference type="NCBI Taxonomy" id="318751"/>
    <lineage>
        <taxon>Eukaryota</taxon>
        <taxon>Fungi</taxon>
        <taxon>Dikarya</taxon>
        <taxon>Ascomycota</taxon>
        <taxon>Pezizomycotina</taxon>
        <taxon>Dothideomycetes</taxon>
        <taxon>Pleosporomycetidae</taxon>
        <taxon>Pleosporales</taxon>
        <taxon>Sporormiaceae</taxon>
        <taxon>Westerdykella</taxon>
    </lineage>
</organism>
<evidence type="ECO:0000313" key="2">
    <source>
        <dbReference type="EMBL" id="KAF2273576.1"/>
    </source>
</evidence>
<dbReference type="Proteomes" id="UP000800097">
    <property type="component" value="Unassembled WGS sequence"/>
</dbReference>
<dbReference type="RefSeq" id="XP_033651115.1">
    <property type="nucleotide sequence ID" value="XM_033799928.1"/>
</dbReference>
<dbReference type="GeneID" id="54553103"/>
<accession>A0A6A6JD71</accession>
<gene>
    <name evidence="2" type="ORF">EI97DRAFT_444868</name>
</gene>
<name>A0A6A6JD71_WESOR</name>
<dbReference type="AlphaFoldDB" id="A0A6A6JD71"/>
<proteinExistence type="predicted"/>